<keyword evidence="5" id="KW-0378">Hydrolase</keyword>
<sequence>MSENEKNVPKRRFKEFDKNDDWEQSIIGKTGYFYYGKSAPKWSVTKDSKTPCVRYGELYTKHTEKIDRIYSYTNIPRKNLKFSTGKEVLVPRVGEDPLDFANCSWLSISDVAIGEMISVYNTEQNPLFTAYMFNALLKYEFAKRVEGGNVSNLYYVYLEDIPVSFPSIDEQEKITTFLTNISNLITLHQRKLEKMKALKKAYLTEMFPAEGECKPKLRFAGFTDDWEQCKFENAFTHLQNNSFSRAQLSYEKGEVLNVHYGDILVEYGECLDVNDDVIPLIENKDLSDKYLNSFIENGDIIIADAAEDEIVGKCCEIKGLQGEKMISGLHTIPCRPSMKFATGYLGYYMNSYAYHDQLLPLMQGTKVSSISKSALTNTFICYPRSIEEQEKIGAYFIELDNLITLHQRKLDKLQNIKKAYLNEMFI</sequence>
<dbReference type="InterPro" id="IPR052021">
    <property type="entry name" value="Type-I_RS_S_subunit"/>
</dbReference>
<dbReference type="GO" id="GO:0004519">
    <property type="term" value="F:endonuclease activity"/>
    <property type="evidence" value="ECO:0007669"/>
    <property type="project" value="UniProtKB-KW"/>
</dbReference>
<comment type="similarity">
    <text evidence="1">Belongs to the type-I restriction system S methylase family.</text>
</comment>
<evidence type="ECO:0000256" key="1">
    <source>
        <dbReference type="ARBA" id="ARBA00010923"/>
    </source>
</evidence>
<dbReference type="GO" id="GO:0009307">
    <property type="term" value="P:DNA restriction-modification system"/>
    <property type="evidence" value="ECO:0007669"/>
    <property type="project" value="UniProtKB-KW"/>
</dbReference>
<dbReference type="AlphaFoldDB" id="A0A8J8SDW8"/>
<dbReference type="REBASE" id="485576">
    <property type="entry name" value="S.Vgu1766ORF20370P"/>
</dbReference>
<dbReference type="KEGG" id="vgu:HYG85_20375"/>
<dbReference type="Pfam" id="PF01420">
    <property type="entry name" value="Methylase_S"/>
    <property type="match status" value="2"/>
</dbReference>
<dbReference type="EMBL" id="CP058561">
    <property type="protein sequence ID" value="QUH31149.1"/>
    <property type="molecule type" value="Genomic_DNA"/>
</dbReference>
<dbReference type="Gene3D" id="1.10.287.1120">
    <property type="entry name" value="Bipartite methylase S protein"/>
    <property type="match status" value="1"/>
</dbReference>
<evidence type="ECO:0000313" key="6">
    <source>
        <dbReference type="Proteomes" id="UP000677305"/>
    </source>
</evidence>
<feature type="domain" description="Type I restriction modification DNA specificity" evidence="4">
    <location>
        <begin position="125"/>
        <end position="195"/>
    </location>
</feature>
<reference evidence="5 6" key="1">
    <citation type="submission" date="2020-07" db="EMBL/GenBank/DDBJ databases">
        <title>Vallitalea guaymasensis genome.</title>
        <authorList>
            <person name="Postec A."/>
        </authorList>
    </citation>
    <scope>NUCLEOTIDE SEQUENCE [LARGE SCALE GENOMIC DNA]</scope>
    <source>
        <strain evidence="5 6">Ra1766G1</strain>
    </source>
</reference>
<keyword evidence="5" id="KW-0540">Nuclease</keyword>
<dbReference type="Gene3D" id="3.90.220.20">
    <property type="entry name" value="DNA methylase specificity domains"/>
    <property type="match status" value="2"/>
</dbReference>
<keyword evidence="5" id="KW-0255">Endonuclease</keyword>
<gene>
    <name evidence="5" type="ORF">HYG85_20375</name>
</gene>
<keyword evidence="3" id="KW-0238">DNA-binding</keyword>
<protein>
    <submittedName>
        <fullName evidence="5">Restriction endonuclease subunit S</fullName>
    </submittedName>
</protein>
<keyword evidence="6" id="KW-1185">Reference proteome</keyword>
<evidence type="ECO:0000256" key="2">
    <source>
        <dbReference type="ARBA" id="ARBA00022747"/>
    </source>
</evidence>
<feature type="domain" description="Type I restriction modification DNA specificity" evidence="4">
    <location>
        <begin position="279"/>
        <end position="414"/>
    </location>
</feature>
<proteinExistence type="inferred from homology"/>
<dbReference type="InterPro" id="IPR000055">
    <property type="entry name" value="Restrct_endonuc_typeI_TRD"/>
</dbReference>
<dbReference type="GO" id="GO:0003677">
    <property type="term" value="F:DNA binding"/>
    <property type="evidence" value="ECO:0007669"/>
    <property type="project" value="UniProtKB-KW"/>
</dbReference>
<accession>A0A8J8SDW8</accession>
<evidence type="ECO:0000259" key="4">
    <source>
        <dbReference type="Pfam" id="PF01420"/>
    </source>
</evidence>
<dbReference type="SUPFAM" id="SSF116734">
    <property type="entry name" value="DNA methylase specificity domain"/>
    <property type="match status" value="2"/>
</dbReference>
<dbReference type="PANTHER" id="PTHR30408">
    <property type="entry name" value="TYPE-1 RESTRICTION ENZYME ECOKI SPECIFICITY PROTEIN"/>
    <property type="match status" value="1"/>
</dbReference>
<organism evidence="5 6">
    <name type="scientific">Vallitalea guaymasensis</name>
    <dbReference type="NCBI Taxonomy" id="1185412"/>
    <lineage>
        <taxon>Bacteria</taxon>
        <taxon>Bacillati</taxon>
        <taxon>Bacillota</taxon>
        <taxon>Clostridia</taxon>
        <taxon>Lachnospirales</taxon>
        <taxon>Vallitaleaceae</taxon>
        <taxon>Vallitalea</taxon>
    </lineage>
</organism>
<evidence type="ECO:0000313" key="5">
    <source>
        <dbReference type="EMBL" id="QUH31149.1"/>
    </source>
</evidence>
<keyword evidence="2" id="KW-0680">Restriction system</keyword>
<evidence type="ECO:0000256" key="3">
    <source>
        <dbReference type="ARBA" id="ARBA00023125"/>
    </source>
</evidence>
<dbReference type="RefSeq" id="WP_212691225.1">
    <property type="nucleotide sequence ID" value="NZ_CP058561.1"/>
</dbReference>
<dbReference type="Proteomes" id="UP000677305">
    <property type="component" value="Chromosome"/>
</dbReference>
<dbReference type="PANTHER" id="PTHR30408:SF12">
    <property type="entry name" value="TYPE I RESTRICTION ENZYME MJAVIII SPECIFICITY SUBUNIT"/>
    <property type="match status" value="1"/>
</dbReference>
<name>A0A8J8SDW8_9FIRM</name>
<dbReference type="InterPro" id="IPR044946">
    <property type="entry name" value="Restrct_endonuc_typeI_TRD_sf"/>
</dbReference>